<keyword evidence="8" id="KW-1185">Reference proteome</keyword>
<evidence type="ECO:0000256" key="2">
    <source>
        <dbReference type="ARBA" id="ARBA00022737"/>
    </source>
</evidence>
<dbReference type="EMBL" id="JACHFL010000011">
    <property type="protein sequence ID" value="MBB5364576.1"/>
    <property type="molecule type" value="Genomic_DNA"/>
</dbReference>
<protein>
    <submittedName>
        <fullName evidence="7">Phosphatidylserine/phosphatidylglycerophosphate/ cardiolipin synthase-like enzyme</fullName>
    </submittedName>
</protein>
<evidence type="ECO:0000256" key="5">
    <source>
        <dbReference type="SAM" id="MobiDB-lite"/>
    </source>
</evidence>
<comment type="catalytic activity">
    <reaction evidence="1">
        <text>a 1,2-diacyl-sn-glycero-3-phosphocholine + H2O = a 1,2-diacyl-sn-glycero-3-phosphate + choline + H(+)</text>
        <dbReference type="Rhea" id="RHEA:14445"/>
        <dbReference type="ChEBI" id="CHEBI:15354"/>
        <dbReference type="ChEBI" id="CHEBI:15377"/>
        <dbReference type="ChEBI" id="CHEBI:15378"/>
        <dbReference type="ChEBI" id="CHEBI:57643"/>
        <dbReference type="ChEBI" id="CHEBI:58608"/>
        <dbReference type="EC" id="3.1.4.4"/>
    </reaction>
</comment>
<evidence type="ECO:0000259" key="6">
    <source>
        <dbReference type="PROSITE" id="PS50035"/>
    </source>
</evidence>
<name>A0A7W8NFL8_9DEIO</name>
<keyword evidence="4" id="KW-0443">Lipid metabolism</keyword>
<dbReference type="CDD" id="cd09104">
    <property type="entry name" value="PLDc_vPLD1_2_like_1"/>
    <property type="match status" value="1"/>
</dbReference>
<dbReference type="Pfam" id="PF13091">
    <property type="entry name" value="PLDc_2"/>
    <property type="match status" value="1"/>
</dbReference>
<feature type="region of interest" description="Disordered" evidence="5">
    <location>
        <begin position="198"/>
        <end position="217"/>
    </location>
</feature>
<dbReference type="SUPFAM" id="SSF56024">
    <property type="entry name" value="Phospholipase D/nuclease"/>
    <property type="match status" value="2"/>
</dbReference>
<evidence type="ECO:0000256" key="3">
    <source>
        <dbReference type="ARBA" id="ARBA00022801"/>
    </source>
</evidence>
<dbReference type="InterPro" id="IPR015679">
    <property type="entry name" value="PLipase_D_fam"/>
</dbReference>
<comment type="caution">
    <text evidence="7">The sequence shown here is derived from an EMBL/GenBank/DDBJ whole genome shotgun (WGS) entry which is preliminary data.</text>
</comment>
<dbReference type="Gene3D" id="3.30.870.10">
    <property type="entry name" value="Endonuclease Chain A"/>
    <property type="match status" value="2"/>
</dbReference>
<dbReference type="SMART" id="SM00155">
    <property type="entry name" value="PLDc"/>
    <property type="match status" value="2"/>
</dbReference>
<dbReference type="RefSeq" id="WP_184135140.1">
    <property type="nucleotide sequence ID" value="NZ_JACHFL010000011.1"/>
</dbReference>
<dbReference type="PANTHER" id="PTHR18896:SF76">
    <property type="entry name" value="PHOSPHOLIPASE"/>
    <property type="match status" value="1"/>
</dbReference>
<keyword evidence="2" id="KW-0677">Repeat</keyword>
<proteinExistence type="predicted"/>
<dbReference type="Proteomes" id="UP000552709">
    <property type="component" value="Unassembled WGS sequence"/>
</dbReference>
<dbReference type="GO" id="GO:0009395">
    <property type="term" value="P:phospholipid catabolic process"/>
    <property type="evidence" value="ECO:0007669"/>
    <property type="project" value="TreeGrafter"/>
</dbReference>
<dbReference type="AlphaFoldDB" id="A0A7W8NFL8"/>
<organism evidence="7 8">
    <name type="scientific">Deinococcus humi</name>
    <dbReference type="NCBI Taxonomy" id="662880"/>
    <lineage>
        <taxon>Bacteria</taxon>
        <taxon>Thermotogati</taxon>
        <taxon>Deinococcota</taxon>
        <taxon>Deinococci</taxon>
        <taxon>Deinococcales</taxon>
        <taxon>Deinococcaceae</taxon>
        <taxon>Deinococcus</taxon>
    </lineage>
</organism>
<evidence type="ECO:0000313" key="8">
    <source>
        <dbReference type="Proteomes" id="UP000552709"/>
    </source>
</evidence>
<dbReference type="PROSITE" id="PS50035">
    <property type="entry name" value="PLD"/>
    <property type="match status" value="1"/>
</dbReference>
<reference evidence="7 8" key="1">
    <citation type="submission" date="2020-08" db="EMBL/GenBank/DDBJ databases">
        <title>Genomic Encyclopedia of Type Strains, Phase IV (KMG-IV): sequencing the most valuable type-strain genomes for metagenomic binning, comparative biology and taxonomic classification.</title>
        <authorList>
            <person name="Goeker M."/>
        </authorList>
    </citation>
    <scope>NUCLEOTIDE SEQUENCE [LARGE SCALE GENOMIC DNA]</scope>
    <source>
        <strain evidence="7 8">DSM 27939</strain>
    </source>
</reference>
<gene>
    <name evidence="7" type="ORF">HNQ08_003689</name>
</gene>
<evidence type="ECO:0000313" key="7">
    <source>
        <dbReference type="EMBL" id="MBB5364576.1"/>
    </source>
</evidence>
<keyword evidence="3" id="KW-0378">Hydrolase</keyword>
<accession>A0A7W8NFL8</accession>
<evidence type="ECO:0000256" key="1">
    <source>
        <dbReference type="ARBA" id="ARBA00000798"/>
    </source>
</evidence>
<sequence>MPRTPHFTSGNAAEALIDGAAYFGHLAGQLEQLGQGDEVHLAGWRITPDQSLRPLVPGAPTLSAQLSHLSARGVRVRALLWRFPFPPAGWVLPRFRDNVRFARQIRARGGEAVLDGRLRRDVPSSHHQKAVVLRSANDVSAYVGGIDLCRGRWDTPDHTGRRADLRGDFQAWHDVACLVRGKAAAQVWENFTERWNDRTRPGRFDAPPPPVQTPRPKGLCCGQQHVQVLRTLAPGVYPFAPQGEQSVRLAYERAIERAEHYIYLEDQMVWPCSLIDRLRAAAGRGVQVMLVMTRAYEVPGLLAFHNTLRRRTLERVRGGNPANLHTFHLRQAARGSVIYLHSKLMVVDDCLAIIGSANVNWRSATTDSELALSIVDGERVAGQMNGQPMEVARFAKTLRLALWSEHLGLDHEVLDDPIQALAAWPCGRPGTQRHHAVVHRVPYPRLPVPHWIAHLMNPHVVAARRP</sequence>
<dbReference type="InterPro" id="IPR001736">
    <property type="entry name" value="PLipase_D/transphosphatidylase"/>
</dbReference>
<dbReference type="CDD" id="cd09105">
    <property type="entry name" value="PLDc_vPLD1_2_like_2"/>
    <property type="match status" value="1"/>
</dbReference>
<dbReference type="GO" id="GO:0004630">
    <property type="term" value="F:phospholipase D activity"/>
    <property type="evidence" value="ECO:0007669"/>
    <property type="project" value="UniProtKB-EC"/>
</dbReference>
<dbReference type="PANTHER" id="PTHR18896">
    <property type="entry name" value="PHOSPHOLIPASE D"/>
    <property type="match status" value="1"/>
</dbReference>
<dbReference type="InterPro" id="IPR025202">
    <property type="entry name" value="PLD-like_dom"/>
</dbReference>
<feature type="domain" description="PLD phosphodiesterase" evidence="6">
    <location>
        <begin position="336"/>
        <end position="363"/>
    </location>
</feature>
<evidence type="ECO:0000256" key="4">
    <source>
        <dbReference type="ARBA" id="ARBA00023098"/>
    </source>
</evidence>